<feature type="non-terminal residue" evidence="2">
    <location>
        <position position="1"/>
    </location>
</feature>
<evidence type="ECO:0000313" key="3">
    <source>
        <dbReference type="Proteomes" id="UP000824469"/>
    </source>
</evidence>
<keyword evidence="3" id="KW-1185">Reference proteome</keyword>
<feature type="non-terminal residue" evidence="2">
    <location>
        <position position="60"/>
    </location>
</feature>
<protein>
    <submittedName>
        <fullName evidence="2">Uncharacterized protein</fullName>
    </submittedName>
</protein>
<name>A0AA38GXU9_TAXCH</name>
<comment type="caution">
    <text evidence="2">The sequence shown here is derived from an EMBL/GenBank/DDBJ whole genome shotgun (WGS) entry which is preliminary data.</text>
</comment>
<accession>A0AA38GXU9</accession>
<organism evidence="2 3">
    <name type="scientific">Taxus chinensis</name>
    <name type="common">Chinese yew</name>
    <name type="synonym">Taxus wallichiana var. chinensis</name>
    <dbReference type="NCBI Taxonomy" id="29808"/>
    <lineage>
        <taxon>Eukaryota</taxon>
        <taxon>Viridiplantae</taxon>
        <taxon>Streptophyta</taxon>
        <taxon>Embryophyta</taxon>
        <taxon>Tracheophyta</taxon>
        <taxon>Spermatophyta</taxon>
        <taxon>Pinopsida</taxon>
        <taxon>Pinidae</taxon>
        <taxon>Conifers II</taxon>
        <taxon>Cupressales</taxon>
        <taxon>Taxaceae</taxon>
        <taxon>Taxus</taxon>
    </lineage>
</organism>
<proteinExistence type="predicted"/>
<feature type="region of interest" description="Disordered" evidence="1">
    <location>
        <begin position="1"/>
        <end position="24"/>
    </location>
</feature>
<dbReference type="EMBL" id="JAHRHJ020000001">
    <property type="protein sequence ID" value="KAH9330433.1"/>
    <property type="molecule type" value="Genomic_DNA"/>
</dbReference>
<dbReference type="Proteomes" id="UP000824469">
    <property type="component" value="Unassembled WGS sequence"/>
</dbReference>
<evidence type="ECO:0000256" key="1">
    <source>
        <dbReference type="SAM" id="MobiDB-lite"/>
    </source>
</evidence>
<reference evidence="2 3" key="1">
    <citation type="journal article" date="2021" name="Nat. Plants">
        <title>The Taxus genome provides insights into paclitaxel biosynthesis.</title>
        <authorList>
            <person name="Xiong X."/>
            <person name="Gou J."/>
            <person name="Liao Q."/>
            <person name="Li Y."/>
            <person name="Zhou Q."/>
            <person name="Bi G."/>
            <person name="Li C."/>
            <person name="Du R."/>
            <person name="Wang X."/>
            <person name="Sun T."/>
            <person name="Guo L."/>
            <person name="Liang H."/>
            <person name="Lu P."/>
            <person name="Wu Y."/>
            <person name="Zhang Z."/>
            <person name="Ro D.K."/>
            <person name="Shang Y."/>
            <person name="Huang S."/>
            <person name="Yan J."/>
        </authorList>
    </citation>
    <scope>NUCLEOTIDE SEQUENCE [LARGE SCALE GENOMIC DNA]</scope>
    <source>
        <strain evidence="2">Ta-2019</strain>
    </source>
</reference>
<dbReference type="AlphaFoldDB" id="A0AA38GXU9"/>
<gene>
    <name evidence="2" type="ORF">KI387_002541</name>
</gene>
<sequence length="60" mass="6764">EKHQRQPQQRNFSGPLTARGTTDINASYESFKPSEDRSIGPFVQQKGRFKVTSADVDPEV</sequence>
<evidence type="ECO:0000313" key="2">
    <source>
        <dbReference type="EMBL" id="KAH9330433.1"/>
    </source>
</evidence>